<dbReference type="FunFam" id="3.40.190.290:FF:000001">
    <property type="entry name" value="Transcriptional regulator, LysR family"/>
    <property type="match status" value="1"/>
</dbReference>
<evidence type="ECO:0000259" key="6">
    <source>
        <dbReference type="PROSITE" id="PS50931"/>
    </source>
</evidence>
<organism evidence="7 8">
    <name type="scientific">Rhodoferax koreensis</name>
    <dbReference type="NCBI Taxonomy" id="1842727"/>
    <lineage>
        <taxon>Bacteria</taxon>
        <taxon>Pseudomonadati</taxon>
        <taxon>Pseudomonadota</taxon>
        <taxon>Betaproteobacteria</taxon>
        <taxon>Burkholderiales</taxon>
        <taxon>Comamonadaceae</taxon>
        <taxon>Rhodoferax</taxon>
    </lineage>
</organism>
<dbReference type="OrthoDB" id="9786526at2"/>
<dbReference type="PANTHER" id="PTHR30537">
    <property type="entry name" value="HTH-TYPE TRANSCRIPTIONAL REGULATOR"/>
    <property type="match status" value="1"/>
</dbReference>
<dbReference type="Gene3D" id="3.40.190.290">
    <property type="match status" value="1"/>
</dbReference>
<dbReference type="GO" id="GO:0003700">
    <property type="term" value="F:DNA-binding transcription factor activity"/>
    <property type="evidence" value="ECO:0007669"/>
    <property type="project" value="InterPro"/>
</dbReference>
<dbReference type="SUPFAM" id="SSF46785">
    <property type="entry name" value="Winged helix' DNA-binding domain"/>
    <property type="match status" value="1"/>
</dbReference>
<evidence type="ECO:0000313" key="8">
    <source>
        <dbReference type="Proteomes" id="UP000186609"/>
    </source>
</evidence>
<dbReference type="Pfam" id="PF03466">
    <property type="entry name" value="LysR_substrate"/>
    <property type="match status" value="1"/>
</dbReference>
<dbReference type="Proteomes" id="UP000186609">
    <property type="component" value="Chromosome"/>
</dbReference>
<dbReference type="STRING" id="1842727.RD110_04720"/>
<sequence length="328" mass="35704">MKIENIEDLRVLVETSRGGSLTAASRVLGITPAAASAMLKRLEVQLGVRLFERSTRAMRLTDAGQTLLDYAVRALELLEEGEAQVVPANRALVGTLRVAAPSDLTRSLLLPWFDEFLVTHPGIRLALSVSDRVQDVLRDQVDVALRYGDISDAKAGAGLVARLLCHTRRVLCAAPSYLARHGTPETPADLARHNGVTFHIAGKAYATWRFGREGEWVEVAMPSDRGANDAAIAHQWALAGVGITYKAELDLRCDLLSGALVRLLPQWTGESYPLYAVLPSNRFVPGRVRAFVDFIAERLGNLADRDHSEGRPPAIAPPAYSGRAREEG</sequence>
<dbReference type="KEGG" id="rhy:RD110_04720"/>
<keyword evidence="3" id="KW-0238">DNA-binding</keyword>
<dbReference type="EMBL" id="CP019236">
    <property type="protein sequence ID" value="APW36595.1"/>
    <property type="molecule type" value="Genomic_DNA"/>
</dbReference>
<dbReference type="PROSITE" id="PS50931">
    <property type="entry name" value="HTH_LYSR"/>
    <property type="match status" value="1"/>
</dbReference>
<dbReference type="InterPro" id="IPR005119">
    <property type="entry name" value="LysR_subst-bd"/>
</dbReference>
<dbReference type="GO" id="GO:0006351">
    <property type="term" value="P:DNA-templated transcription"/>
    <property type="evidence" value="ECO:0007669"/>
    <property type="project" value="TreeGrafter"/>
</dbReference>
<dbReference type="SUPFAM" id="SSF53850">
    <property type="entry name" value="Periplasmic binding protein-like II"/>
    <property type="match status" value="1"/>
</dbReference>
<name>A0A1P8JS87_9BURK</name>
<proteinExistence type="inferred from homology"/>
<gene>
    <name evidence="7" type="ORF">RD110_04720</name>
</gene>
<dbReference type="InterPro" id="IPR036390">
    <property type="entry name" value="WH_DNA-bd_sf"/>
</dbReference>
<evidence type="ECO:0000256" key="2">
    <source>
        <dbReference type="ARBA" id="ARBA00023015"/>
    </source>
</evidence>
<reference evidence="7 8" key="1">
    <citation type="submission" date="2017-01" db="EMBL/GenBank/DDBJ databases">
        <authorList>
            <person name="Mah S.A."/>
            <person name="Swanson W.J."/>
            <person name="Moy G.W."/>
            <person name="Vacquier V.D."/>
        </authorList>
    </citation>
    <scope>NUCLEOTIDE SEQUENCE [LARGE SCALE GENOMIC DNA]</scope>
    <source>
        <strain evidence="7 8">DCY110</strain>
    </source>
</reference>
<dbReference type="RefSeq" id="WP_076197182.1">
    <property type="nucleotide sequence ID" value="NZ_CP019236.1"/>
</dbReference>
<protein>
    <submittedName>
        <fullName evidence="7">LysR family transcriptional regulator</fullName>
    </submittedName>
</protein>
<keyword evidence="2" id="KW-0805">Transcription regulation</keyword>
<dbReference type="FunFam" id="1.10.10.10:FF:000001">
    <property type="entry name" value="LysR family transcriptional regulator"/>
    <property type="match status" value="1"/>
</dbReference>
<dbReference type="GO" id="GO:0043565">
    <property type="term" value="F:sequence-specific DNA binding"/>
    <property type="evidence" value="ECO:0007669"/>
    <property type="project" value="TreeGrafter"/>
</dbReference>
<comment type="similarity">
    <text evidence="1">Belongs to the LysR transcriptional regulatory family.</text>
</comment>
<evidence type="ECO:0000256" key="3">
    <source>
        <dbReference type="ARBA" id="ARBA00023125"/>
    </source>
</evidence>
<evidence type="ECO:0000256" key="4">
    <source>
        <dbReference type="ARBA" id="ARBA00023163"/>
    </source>
</evidence>
<dbReference type="InterPro" id="IPR000847">
    <property type="entry name" value="LysR_HTH_N"/>
</dbReference>
<feature type="region of interest" description="Disordered" evidence="5">
    <location>
        <begin position="305"/>
        <end position="328"/>
    </location>
</feature>
<accession>A0A1P8JS87</accession>
<evidence type="ECO:0000313" key="7">
    <source>
        <dbReference type="EMBL" id="APW36595.1"/>
    </source>
</evidence>
<dbReference type="InterPro" id="IPR058163">
    <property type="entry name" value="LysR-type_TF_proteobact-type"/>
</dbReference>
<dbReference type="Gene3D" id="1.10.10.10">
    <property type="entry name" value="Winged helix-like DNA-binding domain superfamily/Winged helix DNA-binding domain"/>
    <property type="match status" value="1"/>
</dbReference>
<dbReference type="PANTHER" id="PTHR30537:SF21">
    <property type="entry name" value="HTH-TYPE TRANSCRIPTIONAL REGULATOR SINR-RELATED"/>
    <property type="match status" value="1"/>
</dbReference>
<evidence type="ECO:0000256" key="5">
    <source>
        <dbReference type="SAM" id="MobiDB-lite"/>
    </source>
</evidence>
<keyword evidence="4" id="KW-0804">Transcription</keyword>
<feature type="domain" description="HTH lysR-type" evidence="6">
    <location>
        <begin position="4"/>
        <end position="61"/>
    </location>
</feature>
<evidence type="ECO:0000256" key="1">
    <source>
        <dbReference type="ARBA" id="ARBA00009437"/>
    </source>
</evidence>
<dbReference type="Pfam" id="PF00126">
    <property type="entry name" value="HTH_1"/>
    <property type="match status" value="1"/>
</dbReference>
<keyword evidence="8" id="KW-1185">Reference proteome</keyword>
<dbReference type="CDD" id="cd08422">
    <property type="entry name" value="PBP2_CrgA_like"/>
    <property type="match status" value="1"/>
</dbReference>
<dbReference type="AlphaFoldDB" id="A0A1P8JS87"/>
<dbReference type="InterPro" id="IPR036388">
    <property type="entry name" value="WH-like_DNA-bd_sf"/>
</dbReference>